<feature type="non-terminal residue" evidence="1">
    <location>
        <position position="140"/>
    </location>
</feature>
<protein>
    <submittedName>
        <fullName evidence="1">9519_t:CDS:1</fullName>
    </submittedName>
</protein>
<reference evidence="1" key="1">
    <citation type="submission" date="2021-06" db="EMBL/GenBank/DDBJ databases">
        <authorList>
            <person name="Kallberg Y."/>
            <person name="Tangrot J."/>
            <person name="Rosling A."/>
        </authorList>
    </citation>
    <scope>NUCLEOTIDE SEQUENCE</scope>
    <source>
        <strain evidence="1">IL203A</strain>
    </source>
</reference>
<keyword evidence="2" id="KW-1185">Reference proteome</keyword>
<proteinExistence type="predicted"/>
<evidence type="ECO:0000313" key="1">
    <source>
        <dbReference type="EMBL" id="CAG8629922.1"/>
    </source>
</evidence>
<name>A0ACA9N279_9GLOM</name>
<evidence type="ECO:0000313" key="2">
    <source>
        <dbReference type="Proteomes" id="UP000789702"/>
    </source>
</evidence>
<comment type="caution">
    <text evidence="1">The sequence shown here is derived from an EMBL/GenBank/DDBJ whole genome shotgun (WGS) entry which is preliminary data.</text>
</comment>
<accession>A0ACA9N279</accession>
<sequence>DDKAQGSKKNEKPTQKEKVRKPVKKKSGSSTRRAMYKPQREGAAKLNTKVIGDDKAQGSNENKNLRREKKNKTPYELVYSNKSRRNCILIAELFLKNIRDKEDISKMIKIENSDNIESLDNNLEDVDDTRDNNTSNTSPK</sequence>
<feature type="non-terminal residue" evidence="1">
    <location>
        <position position="1"/>
    </location>
</feature>
<dbReference type="Proteomes" id="UP000789702">
    <property type="component" value="Unassembled WGS sequence"/>
</dbReference>
<dbReference type="EMBL" id="CAJVPU010013142">
    <property type="protein sequence ID" value="CAG8629922.1"/>
    <property type="molecule type" value="Genomic_DNA"/>
</dbReference>
<organism evidence="1 2">
    <name type="scientific">Dentiscutata heterogama</name>
    <dbReference type="NCBI Taxonomy" id="1316150"/>
    <lineage>
        <taxon>Eukaryota</taxon>
        <taxon>Fungi</taxon>
        <taxon>Fungi incertae sedis</taxon>
        <taxon>Mucoromycota</taxon>
        <taxon>Glomeromycotina</taxon>
        <taxon>Glomeromycetes</taxon>
        <taxon>Diversisporales</taxon>
        <taxon>Gigasporaceae</taxon>
        <taxon>Dentiscutata</taxon>
    </lineage>
</organism>
<gene>
    <name evidence="1" type="ORF">DHETER_LOCUS8358</name>
</gene>